<dbReference type="InterPro" id="IPR050493">
    <property type="entry name" value="FAD-dep_Monooxygenase_BioMet"/>
</dbReference>
<dbReference type="GO" id="GO:0004497">
    <property type="term" value="F:monooxygenase activity"/>
    <property type="evidence" value="ECO:0007669"/>
    <property type="project" value="UniProtKB-KW"/>
</dbReference>
<dbReference type="GO" id="GO:0071949">
    <property type="term" value="F:FAD binding"/>
    <property type="evidence" value="ECO:0007669"/>
    <property type="project" value="InterPro"/>
</dbReference>
<proteinExistence type="predicted"/>
<dbReference type="InterPro" id="IPR002938">
    <property type="entry name" value="FAD-bd"/>
</dbReference>
<sequence length="364" mass="39312">MKVAIVGGSLAGLAAANVLHRLGAIVSVFEKAETTFEKRGACLGFVDVDMLQRIVGTRFMRNGKQASLDQGAFYYGDVWQFLYSGLPAGIVKFGHAVDSLGDDIQKPTVNGNVFELAIIADGGWSTLRAKYIDSRMPVYTGHQIIWASVDTAELPGGLSSFDSEFGSTETATYSNGIYDAVILEAPKCDGSRMYACGFFVATPESEIAQPENGDNRQVQATRAWARVPDWFLPFIRHFFGKYVNGEIVRFTEAAVSKGKIAPNPVFEFATSKTVAGRIVLIGDAAHLSTPWTAAGAYTAMKDAVGLRGAFYSGTVDIDRALQTYDKGGIERANSLLRQSQACSRRLIPKQGKCAVPSPATLVDY</sequence>
<keyword evidence="1" id="KW-0560">Oxidoreductase</keyword>
<accession>A0AAE0G058</accession>
<organism evidence="4 5">
    <name type="scientific">Cymbomonas tetramitiformis</name>
    <dbReference type="NCBI Taxonomy" id="36881"/>
    <lineage>
        <taxon>Eukaryota</taxon>
        <taxon>Viridiplantae</taxon>
        <taxon>Chlorophyta</taxon>
        <taxon>Pyramimonadophyceae</taxon>
        <taxon>Pyramimonadales</taxon>
        <taxon>Pyramimonadaceae</taxon>
        <taxon>Cymbomonas</taxon>
    </lineage>
</organism>
<gene>
    <name evidence="4" type="ORF">CYMTET_22317</name>
</gene>
<dbReference type="AlphaFoldDB" id="A0AAE0G058"/>
<feature type="domain" description="FAD-binding" evidence="3">
    <location>
        <begin position="2"/>
        <end position="65"/>
    </location>
</feature>
<dbReference type="Proteomes" id="UP001190700">
    <property type="component" value="Unassembled WGS sequence"/>
</dbReference>
<name>A0AAE0G058_9CHLO</name>
<dbReference type="PANTHER" id="PTHR13789:SF309">
    <property type="entry name" value="PUTATIVE (AFU_ORTHOLOGUE AFUA_6G14510)-RELATED"/>
    <property type="match status" value="1"/>
</dbReference>
<reference evidence="4 5" key="1">
    <citation type="journal article" date="2015" name="Genome Biol. Evol.">
        <title>Comparative Genomics of a Bacterivorous Green Alga Reveals Evolutionary Causalities and Consequences of Phago-Mixotrophic Mode of Nutrition.</title>
        <authorList>
            <person name="Burns J.A."/>
            <person name="Paasch A."/>
            <person name="Narechania A."/>
            <person name="Kim E."/>
        </authorList>
    </citation>
    <scope>NUCLEOTIDE SEQUENCE [LARGE SCALE GENOMIC DNA]</scope>
    <source>
        <strain evidence="4 5">PLY_AMNH</strain>
    </source>
</reference>
<evidence type="ECO:0000313" key="4">
    <source>
        <dbReference type="EMBL" id="KAK3269231.1"/>
    </source>
</evidence>
<dbReference type="SUPFAM" id="SSF51905">
    <property type="entry name" value="FAD/NAD(P)-binding domain"/>
    <property type="match status" value="1"/>
</dbReference>
<dbReference type="PANTHER" id="PTHR13789">
    <property type="entry name" value="MONOOXYGENASE"/>
    <property type="match status" value="1"/>
</dbReference>
<protein>
    <recommendedName>
        <fullName evidence="3">FAD-binding domain-containing protein</fullName>
    </recommendedName>
</protein>
<keyword evidence="2" id="KW-0503">Monooxygenase</keyword>
<evidence type="ECO:0000259" key="3">
    <source>
        <dbReference type="Pfam" id="PF01494"/>
    </source>
</evidence>
<dbReference type="PRINTS" id="PR00420">
    <property type="entry name" value="RNGMNOXGNASE"/>
</dbReference>
<evidence type="ECO:0000256" key="1">
    <source>
        <dbReference type="ARBA" id="ARBA00023002"/>
    </source>
</evidence>
<evidence type="ECO:0000256" key="2">
    <source>
        <dbReference type="ARBA" id="ARBA00023033"/>
    </source>
</evidence>
<comment type="caution">
    <text evidence="4">The sequence shown here is derived from an EMBL/GenBank/DDBJ whole genome shotgun (WGS) entry which is preliminary data.</text>
</comment>
<dbReference type="EMBL" id="LGRX02011127">
    <property type="protein sequence ID" value="KAK3269231.1"/>
    <property type="molecule type" value="Genomic_DNA"/>
</dbReference>
<keyword evidence="5" id="KW-1185">Reference proteome</keyword>
<feature type="domain" description="FAD-binding" evidence="3">
    <location>
        <begin position="264"/>
        <end position="337"/>
    </location>
</feature>
<dbReference type="Gene3D" id="3.50.50.60">
    <property type="entry name" value="FAD/NAD(P)-binding domain"/>
    <property type="match status" value="2"/>
</dbReference>
<dbReference type="Pfam" id="PF01494">
    <property type="entry name" value="FAD_binding_3"/>
    <property type="match status" value="2"/>
</dbReference>
<evidence type="ECO:0000313" key="5">
    <source>
        <dbReference type="Proteomes" id="UP001190700"/>
    </source>
</evidence>
<dbReference type="InterPro" id="IPR036188">
    <property type="entry name" value="FAD/NAD-bd_sf"/>
</dbReference>